<dbReference type="InterPro" id="IPR021521">
    <property type="entry name" value="DUF3185"/>
</dbReference>
<dbReference type="OrthoDB" id="5740556at2"/>
<protein>
    <recommendedName>
        <fullName evidence="4">DUF3185 domain-containing protein</fullName>
    </recommendedName>
</protein>
<keyword evidence="1" id="KW-1133">Transmembrane helix</keyword>
<sequence length="63" mass="6802">MNNKLLGIILIIIGTALCIWGYDVYDSAGSQIERTFSGDTPMEAWLGLIGGAVCIVLGIFRLK</sequence>
<dbReference type="KEGG" id="gni:GNIT_3062"/>
<proteinExistence type="predicted"/>
<organism evidence="2 3">
    <name type="scientific">Glaciecola nitratireducens (strain JCM 12485 / KCTC 12276 / FR1064)</name>
    <dbReference type="NCBI Taxonomy" id="1085623"/>
    <lineage>
        <taxon>Bacteria</taxon>
        <taxon>Pseudomonadati</taxon>
        <taxon>Pseudomonadota</taxon>
        <taxon>Gammaproteobacteria</taxon>
        <taxon>Alteromonadales</taxon>
        <taxon>Alteromonadaceae</taxon>
        <taxon>Brumicola</taxon>
    </lineage>
</organism>
<dbReference type="AlphaFoldDB" id="G4QIK1"/>
<keyword evidence="3" id="KW-1185">Reference proteome</keyword>
<dbReference type="Pfam" id="PF11381">
    <property type="entry name" value="DUF3185"/>
    <property type="match status" value="1"/>
</dbReference>
<dbReference type="Proteomes" id="UP000009282">
    <property type="component" value="Chromosome"/>
</dbReference>
<gene>
    <name evidence="2" type="ordered locus">GNIT_3062</name>
</gene>
<name>G4QIK1_GLANF</name>
<evidence type="ECO:0000313" key="2">
    <source>
        <dbReference type="EMBL" id="AEP31157.1"/>
    </source>
</evidence>
<feature type="transmembrane region" description="Helical" evidence="1">
    <location>
        <begin position="5"/>
        <end position="22"/>
    </location>
</feature>
<keyword evidence="1" id="KW-0472">Membrane</keyword>
<dbReference type="RefSeq" id="WP_014110028.1">
    <property type="nucleotide sequence ID" value="NC_016041.1"/>
</dbReference>
<feature type="transmembrane region" description="Helical" evidence="1">
    <location>
        <begin position="42"/>
        <end position="60"/>
    </location>
</feature>
<dbReference type="eggNOG" id="ENOG50334BH">
    <property type="taxonomic scope" value="Bacteria"/>
</dbReference>
<evidence type="ECO:0000256" key="1">
    <source>
        <dbReference type="SAM" id="Phobius"/>
    </source>
</evidence>
<evidence type="ECO:0008006" key="4">
    <source>
        <dbReference type="Google" id="ProtNLM"/>
    </source>
</evidence>
<evidence type="ECO:0000313" key="3">
    <source>
        <dbReference type="Proteomes" id="UP000009282"/>
    </source>
</evidence>
<reference evidence="2 3" key="1">
    <citation type="journal article" date="2011" name="J. Bacteriol.">
        <title>Complete genome sequence of seawater bacterium Glaciecola nitratireducens FR1064T.</title>
        <authorList>
            <person name="Bian F."/>
            <person name="Qin Q.L."/>
            <person name="Xie B.B."/>
            <person name="Shu Y.L."/>
            <person name="Zhang X.Y."/>
            <person name="Yu Y."/>
            <person name="Chen B."/>
            <person name="Chen X.L."/>
            <person name="Zhou B.C."/>
            <person name="Zhang Y.Z."/>
        </authorList>
    </citation>
    <scope>NUCLEOTIDE SEQUENCE [LARGE SCALE GENOMIC DNA]</scope>
    <source>
        <strain evidence="3">JCM 12485 / KCTC 12276 / FR1064</strain>
    </source>
</reference>
<dbReference type="EMBL" id="CP003060">
    <property type="protein sequence ID" value="AEP31157.1"/>
    <property type="molecule type" value="Genomic_DNA"/>
</dbReference>
<dbReference type="HOGENOM" id="CLU_185884_0_1_6"/>
<accession>G4QIK1</accession>
<keyword evidence="1" id="KW-0812">Transmembrane</keyword>